<dbReference type="Proteomes" id="UP000663845">
    <property type="component" value="Unassembled WGS sequence"/>
</dbReference>
<accession>A0A819FQD3</accession>
<evidence type="ECO:0000313" key="5">
    <source>
        <dbReference type="EMBL" id="CAF3537892.1"/>
    </source>
</evidence>
<dbReference type="InterPro" id="IPR044398">
    <property type="entry name" value="Globin-sensor_dom"/>
</dbReference>
<evidence type="ECO:0000313" key="8">
    <source>
        <dbReference type="Proteomes" id="UP000663868"/>
    </source>
</evidence>
<evidence type="ECO:0000313" key="6">
    <source>
        <dbReference type="EMBL" id="CAF3826358.1"/>
    </source>
</evidence>
<dbReference type="AlphaFoldDB" id="A0A819FQD3"/>
<dbReference type="Proteomes" id="UP000663844">
    <property type="component" value="Unassembled WGS sequence"/>
</dbReference>
<comment type="caution">
    <text evidence="7">The sequence shown here is derived from an EMBL/GenBank/DDBJ whole genome shotgun (WGS) entry which is preliminary data.</text>
</comment>
<dbReference type="EMBL" id="CAJOAY010001314">
    <property type="protein sequence ID" value="CAF3826358.1"/>
    <property type="molecule type" value="Genomic_DNA"/>
</dbReference>
<evidence type="ECO:0000259" key="1">
    <source>
        <dbReference type="Pfam" id="PF11563"/>
    </source>
</evidence>
<dbReference type="Pfam" id="PF11563">
    <property type="entry name" value="Protoglobin"/>
    <property type="match status" value="1"/>
</dbReference>
<sequence length="213" mass="24686">MTEHIDGNRLSQDLRYRFEYISKFINFTHDDITALNTSATIVLPLIPVIVDGVYRKLFQFDITKNFFVLRNDGFDGELKSNEGLTLNSAQMTYRRDMLSGYLKRLLLQQAWTDDFLQYLSRIGRMHTNNVGPTSINVDYIHINATLSYIETLLIDAIWVTDNFDSKTKKDILTALSKVFRIQSDLFLLHYLEPLQDKDTSTTHQKNAEKCVCS</sequence>
<gene>
    <name evidence="2" type="ORF">IZO911_LOCUS26850</name>
    <name evidence="3" type="ORF">JYZ213_LOCUS31655</name>
    <name evidence="7" type="ORF">KXQ929_LOCUS21268</name>
    <name evidence="6" type="ORF">OKA104_LOCUS20007</name>
    <name evidence="5" type="ORF">OXD698_LOCUS3281</name>
    <name evidence="4" type="ORF">VCS650_LOCUS35960</name>
</gene>
<name>A0A819FQD3_9BILA</name>
<proteinExistence type="predicted"/>
<dbReference type="GO" id="GO:0020037">
    <property type="term" value="F:heme binding"/>
    <property type="evidence" value="ECO:0007669"/>
    <property type="project" value="InterPro"/>
</dbReference>
<dbReference type="EMBL" id="CAJOAZ010000115">
    <property type="protein sequence ID" value="CAF3537892.1"/>
    <property type="molecule type" value="Genomic_DNA"/>
</dbReference>
<dbReference type="GO" id="GO:0019825">
    <property type="term" value="F:oxygen binding"/>
    <property type="evidence" value="ECO:0007669"/>
    <property type="project" value="InterPro"/>
</dbReference>
<dbReference type="EMBL" id="CAJNOG010000540">
    <property type="protein sequence ID" value="CAF1288808.1"/>
    <property type="molecule type" value="Genomic_DNA"/>
</dbReference>
<evidence type="ECO:0000313" key="3">
    <source>
        <dbReference type="EMBL" id="CAF1288808.1"/>
    </source>
</evidence>
<dbReference type="PANTHER" id="PTHR42071:SF1">
    <property type="entry name" value="GLOBIN-SENSOR DOMAIN-CONTAINING PROTEIN"/>
    <property type="match status" value="1"/>
</dbReference>
<feature type="domain" description="Globin-sensor" evidence="1">
    <location>
        <begin position="16"/>
        <end position="193"/>
    </location>
</feature>
<dbReference type="PANTHER" id="PTHR42071">
    <property type="entry name" value="PROTOGLOBIN DOMAIN-CONTAINING PROTEIN"/>
    <property type="match status" value="1"/>
</dbReference>
<dbReference type="OrthoDB" id="10027058at2759"/>
<dbReference type="Proteomes" id="UP000663868">
    <property type="component" value="Unassembled WGS sequence"/>
</dbReference>
<dbReference type="Gene3D" id="1.10.490.10">
    <property type="entry name" value="Globins"/>
    <property type="match status" value="1"/>
</dbReference>
<organism evidence="7 8">
    <name type="scientific">Adineta steineri</name>
    <dbReference type="NCBI Taxonomy" id="433720"/>
    <lineage>
        <taxon>Eukaryota</taxon>
        <taxon>Metazoa</taxon>
        <taxon>Spiralia</taxon>
        <taxon>Gnathifera</taxon>
        <taxon>Rotifera</taxon>
        <taxon>Eurotatoria</taxon>
        <taxon>Bdelloidea</taxon>
        <taxon>Adinetida</taxon>
        <taxon>Adinetidae</taxon>
        <taxon>Adineta</taxon>
    </lineage>
</organism>
<dbReference type="Proteomes" id="UP000663891">
    <property type="component" value="Unassembled WGS sequence"/>
</dbReference>
<dbReference type="Proteomes" id="UP000663860">
    <property type="component" value="Unassembled WGS sequence"/>
</dbReference>
<evidence type="ECO:0000313" key="4">
    <source>
        <dbReference type="EMBL" id="CAF1391220.1"/>
    </source>
</evidence>
<dbReference type="InterPro" id="IPR012292">
    <property type="entry name" value="Globin/Proto"/>
</dbReference>
<evidence type="ECO:0000313" key="7">
    <source>
        <dbReference type="EMBL" id="CAF3872100.1"/>
    </source>
</evidence>
<protein>
    <recommendedName>
        <fullName evidence="1">Globin-sensor domain-containing protein</fullName>
    </recommendedName>
</protein>
<reference evidence="7" key="1">
    <citation type="submission" date="2021-02" db="EMBL/GenBank/DDBJ databases">
        <authorList>
            <person name="Nowell W R."/>
        </authorList>
    </citation>
    <scope>NUCLEOTIDE SEQUENCE</scope>
</reference>
<evidence type="ECO:0000313" key="2">
    <source>
        <dbReference type="EMBL" id="CAF1170171.1"/>
    </source>
</evidence>
<dbReference type="Proteomes" id="UP000663881">
    <property type="component" value="Unassembled WGS sequence"/>
</dbReference>
<dbReference type="EMBL" id="CAJOBB010001547">
    <property type="protein sequence ID" value="CAF3872100.1"/>
    <property type="molecule type" value="Genomic_DNA"/>
</dbReference>
<dbReference type="EMBL" id="CAJNOE010000356">
    <property type="protein sequence ID" value="CAF1170171.1"/>
    <property type="molecule type" value="Genomic_DNA"/>
</dbReference>
<dbReference type="EMBL" id="CAJNON010000848">
    <property type="protein sequence ID" value="CAF1391220.1"/>
    <property type="molecule type" value="Genomic_DNA"/>
</dbReference>